<feature type="domain" description="DUF5641" evidence="1">
    <location>
        <begin position="59"/>
        <end position="131"/>
    </location>
</feature>
<dbReference type="Pfam" id="PF18701">
    <property type="entry name" value="DUF5641"/>
    <property type="match status" value="1"/>
</dbReference>
<dbReference type="InterPro" id="IPR040676">
    <property type="entry name" value="DUF5641"/>
</dbReference>
<sequence length="201" mass="22393">MFQLLRGWLLCQSVKRKALAVDPSNNSVAGSTPAHFLIGRELSRLPSVTMERYRCNDTAKYITTFAPRKKWRKTGQEPRVGDIVLVHEPGTTWSKWLIGRITDIHPSEDGVIRSVTVKTKQGAVTRSARSLRLVESSSDALQSGSHLGGGSGQKISDLSCICHNSGDQLLKKRQSEMWLTAWLFRRGEAAQYKPLHNHPGC</sequence>
<name>A0A0V1BUG6_TRISP</name>
<dbReference type="AlphaFoldDB" id="A0A0V1BUG6"/>
<dbReference type="Proteomes" id="UP000054776">
    <property type="component" value="Unassembled WGS sequence"/>
</dbReference>
<dbReference type="InParanoid" id="A0A0V1BUG6"/>
<keyword evidence="3" id="KW-1185">Reference proteome</keyword>
<gene>
    <name evidence="2" type="ORF">T01_1077</name>
</gene>
<dbReference type="OrthoDB" id="8048137at2759"/>
<accession>A0A0V1BUG6</accession>
<evidence type="ECO:0000259" key="1">
    <source>
        <dbReference type="Pfam" id="PF18701"/>
    </source>
</evidence>
<reference evidence="2 3" key="1">
    <citation type="submission" date="2015-01" db="EMBL/GenBank/DDBJ databases">
        <title>Evolution of Trichinella species and genotypes.</title>
        <authorList>
            <person name="Korhonen P.K."/>
            <person name="Edoardo P."/>
            <person name="Giuseppe L.R."/>
            <person name="Gasser R.B."/>
        </authorList>
    </citation>
    <scope>NUCLEOTIDE SEQUENCE [LARGE SCALE GENOMIC DNA]</scope>
    <source>
        <strain evidence="2">ISS3</strain>
    </source>
</reference>
<organism evidence="2 3">
    <name type="scientific">Trichinella spiralis</name>
    <name type="common">Trichina worm</name>
    <dbReference type="NCBI Taxonomy" id="6334"/>
    <lineage>
        <taxon>Eukaryota</taxon>
        <taxon>Metazoa</taxon>
        <taxon>Ecdysozoa</taxon>
        <taxon>Nematoda</taxon>
        <taxon>Enoplea</taxon>
        <taxon>Dorylaimia</taxon>
        <taxon>Trichinellida</taxon>
        <taxon>Trichinellidae</taxon>
        <taxon>Trichinella</taxon>
    </lineage>
</organism>
<protein>
    <recommendedName>
        <fullName evidence="1">DUF5641 domain-containing protein</fullName>
    </recommendedName>
</protein>
<dbReference type="EMBL" id="JYDH01000014">
    <property type="protein sequence ID" value="KRY40067.1"/>
    <property type="molecule type" value="Genomic_DNA"/>
</dbReference>
<evidence type="ECO:0000313" key="2">
    <source>
        <dbReference type="EMBL" id="KRY40067.1"/>
    </source>
</evidence>
<dbReference type="PANTHER" id="PTHR47331">
    <property type="entry name" value="PHD-TYPE DOMAIN-CONTAINING PROTEIN"/>
    <property type="match status" value="1"/>
</dbReference>
<evidence type="ECO:0000313" key="3">
    <source>
        <dbReference type="Proteomes" id="UP000054776"/>
    </source>
</evidence>
<comment type="caution">
    <text evidence="2">The sequence shown here is derived from an EMBL/GenBank/DDBJ whole genome shotgun (WGS) entry which is preliminary data.</text>
</comment>
<proteinExistence type="predicted"/>
<dbReference type="PANTHER" id="PTHR47331:SF1">
    <property type="entry name" value="GAG-LIKE PROTEIN"/>
    <property type="match status" value="1"/>
</dbReference>